<feature type="transmembrane region" description="Helical" evidence="1">
    <location>
        <begin position="143"/>
        <end position="162"/>
    </location>
</feature>
<organism evidence="2 3">
    <name type="scientific">Citrobacter youngae ATCC 29220</name>
    <dbReference type="NCBI Taxonomy" id="500640"/>
    <lineage>
        <taxon>Bacteria</taxon>
        <taxon>Pseudomonadati</taxon>
        <taxon>Pseudomonadota</taxon>
        <taxon>Gammaproteobacteria</taxon>
        <taxon>Enterobacterales</taxon>
        <taxon>Enterobacteriaceae</taxon>
        <taxon>Citrobacter</taxon>
        <taxon>Citrobacter freundii complex</taxon>
    </lineage>
</organism>
<keyword evidence="1" id="KW-0812">Transmembrane</keyword>
<name>D4B8E8_9ENTR</name>
<dbReference type="eggNOG" id="ENOG50331EW">
    <property type="taxonomic scope" value="Bacteria"/>
</dbReference>
<feature type="transmembrane region" description="Helical" evidence="1">
    <location>
        <begin position="206"/>
        <end position="224"/>
    </location>
</feature>
<feature type="transmembrane region" description="Helical" evidence="1">
    <location>
        <begin position="22"/>
        <end position="42"/>
    </location>
</feature>
<dbReference type="AlphaFoldDB" id="D4B8E8"/>
<evidence type="ECO:0008006" key="4">
    <source>
        <dbReference type="Google" id="ProtNLM"/>
    </source>
</evidence>
<sequence length="256" mass="30354">MIFYYVPILYLFHTRLKSLPEIISWTIFYLLPMFVIGCNIVTISNVIYIILAILFVYTFYEVGYIFNDAILIKKEKNPTLRLTDIELEYVYHNFSKIMIVRTVWAILILSLFYFSGFHYISASLGGIGILLIYYFYNTTRSNFSAILYYLLISFRFCVPFMILYQHFPLLLLVMQPLLATLEYTGKKKLFNGMFTWFIAYKEYTRFIWYLIISSLIYVLPFPLGEDIRSSMLFVALMGLMFRSVILFKMVVKKCKA</sequence>
<feature type="transmembrane region" description="Helical" evidence="1">
    <location>
        <begin position="48"/>
        <end position="72"/>
    </location>
</feature>
<feature type="transmembrane region" description="Helical" evidence="1">
    <location>
        <begin position="93"/>
        <end position="113"/>
    </location>
</feature>
<proteinExistence type="predicted"/>
<feature type="transmembrane region" description="Helical" evidence="1">
    <location>
        <begin position="168"/>
        <end position="185"/>
    </location>
</feature>
<evidence type="ECO:0000313" key="3">
    <source>
        <dbReference type="Proteomes" id="UP000003880"/>
    </source>
</evidence>
<dbReference type="Proteomes" id="UP000003880">
    <property type="component" value="Unassembled WGS sequence"/>
</dbReference>
<feature type="transmembrane region" description="Helical" evidence="1">
    <location>
        <begin position="230"/>
        <end position="251"/>
    </location>
</feature>
<keyword evidence="1" id="KW-1133">Transmembrane helix</keyword>
<keyword evidence="1" id="KW-0472">Membrane</keyword>
<dbReference type="RefSeq" id="WP_006683935.1">
    <property type="nucleotide sequence ID" value="NZ_GG730299.1"/>
</dbReference>
<comment type="caution">
    <text evidence="2">The sequence shown here is derived from an EMBL/GenBank/DDBJ whole genome shotgun (WGS) entry which is preliminary data.</text>
</comment>
<accession>D4B8E8</accession>
<protein>
    <recommendedName>
        <fullName evidence="4">WbuO protein</fullName>
    </recommendedName>
</protein>
<gene>
    <name evidence="2" type="ORF">CIT292_06490</name>
</gene>
<evidence type="ECO:0000256" key="1">
    <source>
        <dbReference type="SAM" id="Phobius"/>
    </source>
</evidence>
<feature type="transmembrane region" description="Helical" evidence="1">
    <location>
        <begin position="119"/>
        <end position="136"/>
    </location>
</feature>
<dbReference type="HOGENOM" id="CLU_085356_0_0_6"/>
<dbReference type="EMBL" id="ABWL02000002">
    <property type="protein sequence ID" value="EFE10320.1"/>
    <property type="molecule type" value="Genomic_DNA"/>
</dbReference>
<evidence type="ECO:0000313" key="2">
    <source>
        <dbReference type="EMBL" id="EFE10320.1"/>
    </source>
</evidence>
<reference evidence="2 3" key="1">
    <citation type="submission" date="2010-02" db="EMBL/GenBank/DDBJ databases">
        <authorList>
            <person name="Weinstock G."/>
            <person name="Sodergren E."/>
            <person name="Clifton S."/>
            <person name="Fulton L."/>
            <person name="Fulton B."/>
            <person name="Courtney L."/>
            <person name="Fronick C."/>
            <person name="Harrison M."/>
            <person name="Strong C."/>
            <person name="Farmer C."/>
            <person name="Delahaunty K."/>
            <person name="Markovic C."/>
            <person name="Hall O."/>
            <person name="Minx P."/>
            <person name="Tomlinson C."/>
            <person name="Mitreva M."/>
            <person name="Nelson J."/>
            <person name="Hou S."/>
            <person name="Wollam A."/>
            <person name="Pepin K.H."/>
            <person name="Johnson M."/>
            <person name="Bhonagiri V."/>
            <person name="Zhang X."/>
            <person name="Suruliraj S."/>
            <person name="Warren W."/>
            <person name="Chinwalla A."/>
            <person name="Mardis E.R."/>
            <person name="Wilson R.K."/>
        </authorList>
    </citation>
    <scope>NUCLEOTIDE SEQUENCE [LARGE SCALE GENOMIC DNA]</scope>
    <source>
        <strain evidence="2 3">ATCC 29220</strain>
    </source>
</reference>